<dbReference type="EMBL" id="CP051684">
    <property type="protein sequence ID" value="QJD88658.1"/>
    <property type="molecule type" value="Genomic_DNA"/>
</dbReference>
<evidence type="ECO:0000313" key="2">
    <source>
        <dbReference type="Proteomes" id="UP000503117"/>
    </source>
</evidence>
<proteinExistence type="predicted"/>
<protein>
    <submittedName>
        <fullName evidence="1">Uncharacterized protein</fullName>
    </submittedName>
</protein>
<dbReference type="Proteomes" id="UP000503117">
    <property type="component" value="Chromosome"/>
</dbReference>
<dbReference type="RefSeq" id="WP_169110010.1">
    <property type="nucleotide sequence ID" value="NZ_CP051684.1"/>
</dbReference>
<name>A0ABX6M2Y2_9BURK</name>
<keyword evidence="2" id="KW-1185">Reference proteome</keyword>
<accession>A0ABX6M2Y2</accession>
<evidence type="ECO:0000313" key="1">
    <source>
        <dbReference type="EMBL" id="QJD88658.1"/>
    </source>
</evidence>
<reference evidence="1 2" key="1">
    <citation type="submission" date="2020-04" db="EMBL/GenBank/DDBJ databases">
        <title>Genome sequencing of novel species.</title>
        <authorList>
            <person name="Heo J."/>
            <person name="Kim S.-J."/>
            <person name="Kim J.-S."/>
            <person name="Hong S.-B."/>
            <person name="Kwon S.-W."/>
        </authorList>
    </citation>
    <scope>NUCLEOTIDE SEQUENCE [LARGE SCALE GENOMIC DNA]</scope>
    <source>
        <strain evidence="1 2">AF9R3</strain>
    </source>
</reference>
<sequence>MRRGFGQFLRIDVGPHAVNVQRVRRWRGFGRAASAAAETLATQAIAPSADHPFDAIANALRAILGELDAAGWPVSIVLADELTRMWRVTPPPGAAHMADLAAAAGLRFQSLYGETPAAWQVSADWSATQPFFAAGVPRALLASLQAVAQECKLSIVAIEPRFVSAWNRSRRGMKKGAWFGHVHEQLLTLAATEADGQGVRAVRPLPIPPGAGHDWLTQTLQREALLLEVDAPLLLQVNGSVPASWIKPVGSSAHIPCGALAEQPA</sequence>
<gene>
    <name evidence="1" type="ORF">HH213_00090</name>
</gene>
<organism evidence="1 2">
    <name type="scientific">Duganella dendranthematis</name>
    <dbReference type="NCBI Taxonomy" id="2728021"/>
    <lineage>
        <taxon>Bacteria</taxon>
        <taxon>Pseudomonadati</taxon>
        <taxon>Pseudomonadota</taxon>
        <taxon>Betaproteobacteria</taxon>
        <taxon>Burkholderiales</taxon>
        <taxon>Oxalobacteraceae</taxon>
        <taxon>Telluria group</taxon>
        <taxon>Duganella</taxon>
    </lineage>
</organism>